<dbReference type="SMART" id="SM00330">
    <property type="entry name" value="PIPKc"/>
    <property type="match status" value="1"/>
</dbReference>
<dbReference type="CDD" id="cd17304">
    <property type="entry name" value="PIPKc_PIP5KL1"/>
    <property type="match status" value="1"/>
</dbReference>
<keyword evidence="1" id="KW-0808">Transferase</keyword>
<organism evidence="3 4">
    <name type="scientific">Ciona intestinalis</name>
    <name type="common">Transparent sea squirt</name>
    <name type="synonym">Ascidia intestinalis</name>
    <dbReference type="NCBI Taxonomy" id="7719"/>
    <lineage>
        <taxon>Eukaryota</taxon>
        <taxon>Metazoa</taxon>
        <taxon>Chordata</taxon>
        <taxon>Tunicata</taxon>
        <taxon>Ascidiacea</taxon>
        <taxon>Phlebobranchia</taxon>
        <taxon>Cionidae</taxon>
        <taxon>Ciona</taxon>
    </lineage>
</organism>
<dbReference type="AlphaFoldDB" id="F6WMZ2"/>
<evidence type="ECO:0000256" key="1">
    <source>
        <dbReference type="PROSITE-ProRule" id="PRU00781"/>
    </source>
</evidence>
<dbReference type="GO" id="GO:0016308">
    <property type="term" value="F:1-phosphatidylinositol-4-phosphate 5-kinase activity"/>
    <property type="evidence" value="ECO:0000318"/>
    <property type="project" value="GO_Central"/>
</dbReference>
<reference evidence="3" key="2">
    <citation type="journal article" date="2008" name="Genome Biol.">
        <title>Improved genome assembly and evidence-based global gene model set for the chordate Ciona intestinalis: new insight into intron and operon populations.</title>
        <authorList>
            <person name="Satou Y."/>
            <person name="Mineta K."/>
            <person name="Ogasawara M."/>
            <person name="Sasakura Y."/>
            <person name="Shoguchi E."/>
            <person name="Ueno K."/>
            <person name="Yamada L."/>
            <person name="Matsumoto J."/>
            <person name="Wasserscheid J."/>
            <person name="Dewar K."/>
            <person name="Wiley G.B."/>
            <person name="Macmil S.L."/>
            <person name="Roe B.A."/>
            <person name="Zeller R.W."/>
            <person name="Hastings K.E."/>
            <person name="Lemaire P."/>
            <person name="Lindquist E."/>
            <person name="Endo T."/>
            <person name="Hotta K."/>
            <person name="Inaba K."/>
        </authorList>
    </citation>
    <scope>NUCLEOTIDE SEQUENCE [LARGE SCALE GENOMIC DNA]</scope>
    <source>
        <strain evidence="3">wild type</strain>
    </source>
</reference>
<reference evidence="4" key="1">
    <citation type="journal article" date="2002" name="Science">
        <title>The draft genome of Ciona intestinalis: insights into chordate and vertebrate origins.</title>
        <authorList>
            <person name="Dehal P."/>
            <person name="Satou Y."/>
            <person name="Campbell R.K."/>
            <person name="Chapman J."/>
            <person name="Degnan B."/>
            <person name="De Tomaso A."/>
            <person name="Davidson B."/>
            <person name="Di Gregorio A."/>
            <person name="Gelpke M."/>
            <person name="Goodstein D.M."/>
            <person name="Harafuji N."/>
            <person name="Hastings K.E."/>
            <person name="Ho I."/>
            <person name="Hotta K."/>
            <person name="Huang W."/>
            <person name="Kawashima T."/>
            <person name="Lemaire P."/>
            <person name="Martinez D."/>
            <person name="Meinertzhagen I.A."/>
            <person name="Necula S."/>
            <person name="Nonaka M."/>
            <person name="Putnam N."/>
            <person name="Rash S."/>
            <person name="Saiga H."/>
            <person name="Satake M."/>
            <person name="Terry A."/>
            <person name="Yamada L."/>
            <person name="Wang H.G."/>
            <person name="Awazu S."/>
            <person name="Azumi K."/>
            <person name="Boore J."/>
            <person name="Branno M."/>
            <person name="Chin-Bow S."/>
            <person name="DeSantis R."/>
            <person name="Doyle S."/>
            <person name="Francino P."/>
            <person name="Keys D.N."/>
            <person name="Haga S."/>
            <person name="Hayashi H."/>
            <person name="Hino K."/>
            <person name="Imai K.S."/>
            <person name="Inaba K."/>
            <person name="Kano S."/>
            <person name="Kobayashi K."/>
            <person name="Kobayashi M."/>
            <person name="Lee B.I."/>
            <person name="Makabe K.W."/>
            <person name="Manohar C."/>
            <person name="Matassi G."/>
            <person name="Medina M."/>
            <person name="Mochizuki Y."/>
            <person name="Mount S."/>
            <person name="Morishita T."/>
            <person name="Miura S."/>
            <person name="Nakayama A."/>
            <person name="Nishizaka S."/>
            <person name="Nomoto H."/>
            <person name="Ohta F."/>
            <person name="Oishi K."/>
            <person name="Rigoutsos I."/>
            <person name="Sano M."/>
            <person name="Sasaki A."/>
            <person name="Sasakura Y."/>
            <person name="Shoguchi E."/>
            <person name="Shin-i T."/>
            <person name="Spagnuolo A."/>
            <person name="Stainier D."/>
            <person name="Suzuki M.M."/>
            <person name="Tassy O."/>
            <person name="Takatori N."/>
            <person name="Tokuoka M."/>
            <person name="Yagi K."/>
            <person name="Yoshizaki F."/>
            <person name="Wada S."/>
            <person name="Zhang C."/>
            <person name="Hyatt P.D."/>
            <person name="Larimer F."/>
            <person name="Detter C."/>
            <person name="Doggett N."/>
            <person name="Glavina T."/>
            <person name="Hawkins T."/>
            <person name="Richardson P."/>
            <person name="Lucas S."/>
            <person name="Kohara Y."/>
            <person name="Levine M."/>
            <person name="Satoh N."/>
            <person name="Rokhsar D.S."/>
        </authorList>
    </citation>
    <scope>NUCLEOTIDE SEQUENCE [LARGE SCALE GENOMIC DNA]</scope>
</reference>
<keyword evidence="1" id="KW-0547">Nucleotide-binding</keyword>
<evidence type="ECO:0000259" key="2">
    <source>
        <dbReference type="PROSITE" id="PS51455"/>
    </source>
</evidence>
<dbReference type="Proteomes" id="UP000008144">
    <property type="component" value="Chromosome 9"/>
</dbReference>
<dbReference type="InterPro" id="IPR002498">
    <property type="entry name" value="PInositol-4-P-4/5-kinase_core"/>
</dbReference>
<evidence type="ECO:0000313" key="4">
    <source>
        <dbReference type="Proteomes" id="UP000008144"/>
    </source>
</evidence>
<keyword evidence="1" id="KW-0067">ATP-binding</keyword>
<evidence type="ECO:0000313" key="3">
    <source>
        <dbReference type="Ensembl" id="ENSCINP00000006755.3"/>
    </source>
</evidence>
<dbReference type="GO" id="GO:0046854">
    <property type="term" value="P:phosphatidylinositol phosphate biosynthetic process"/>
    <property type="evidence" value="ECO:0000318"/>
    <property type="project" value="GO_Central"/>
</dbReference>
<dbReference type="EMBL" id="EAAA01002965">
    <property type="status" value="NOT_ANNOTATED_CDS"/>
    <property type="molecule type" value="Genomic_DNA"/>
</dbReference>
<dbReference type="GeneTree" id="ENSGT00940000158633"/>
<keyword evidence="1" id="KW-0418">Kinase</keyword>
<dbReference type="STRING" id="7719.ENSCINP00000006755"/>
<dbReference type="PROSITE" id="PS51455">
    <property type="entry name" value="PIPK"/>
    <property type="match status" value="1"/>
</dbReference>
<keyword evidence="4" id="KW-1185">Reference proteome</keyword>
<dbReference type="GO" id="GO:0005886">
    <property type="term" value="C:plasma membrane"/>
    <property type="evidence" value="ECO:0000318"/>
    <property type="project" value="GO_Central"/>
</dbReference>
<feature type="domain" description="PIPK" evidence="2">
    <location>
        <begin position="17"/>
        <end position="453"/>
    </location>
</feature>
<accession>F6WMZ2</accession>
<dbReference type="Gene3D" id="3.30.810.10">
    <property type="entry name" value="2-Layer Sandwich"/>
    <property type="match status" value="1"/>
</dbReference>
<dbReference type="Ensembl" id="ENSCINT00000006755.3">
    <property type="protein sequence ID" value="ENSCINP00000006755.3"/>
    <property type="gene ID" value="ENSCING00000003288.3"/>
</dbReference>
<dbReference type="Gene3D" id="3.30.800.10">
    <property type="entry name" value="Phosphatidylinositol Phosphate Kinase II Beta"/>
    <property type="match status" value="1"/>
</dbReference>
<dbReference type="SUPFAM" id="SSF56104">
    <property type="entry name" value="SAICAR synthase-like"/>
    <property type="match status" value="1"/>
</dbReference>
<protein>
    <recommendedName>
        <fullName evidence="2">PIPK domain-containing protein</fullName>
    </recommendedName>
</protein>
<dbReference type="InterPro" id="IPR027483">
    <property type="entry name" value="PInositol-4-P-4/5-kinase_C_sf"/>
</dbReference>
<sequence length="453" mass="52677">MSKVSAIKRETYFNRVRKRWKRRDVVEIIETHPKYLFTQYIRTCLRSFLTNHPNKKIVLTDEDYVEIVSQHLEVTIPICFTTFAPAVFYSIRKKIGLSSEEYLKVVSPGKDELYLEFLSNSKSGQNFFLTNNKQFMIKTITKTEANFFMKILKKYTNHFEEYPHSLLVKFVGLHSIKIKKLSKPVYFVVMLSIFYPGERIRARYDIKGCLIGRYTDPPPEGSNAVVILKEKNLEGKSVKLGEQRTWFLTQIEIDTKFLQDIEVLDYSLLVGVQPLQNDEISRSRKLSTVISRAQKSVSKSHSISPPLHPTLVDPLQDEEHLPGMVETNTTTNPNPPSPQCSCDCQVSPSLNLQRDETPGSPLTPPHAMYCTRDVIGPEESLKQNRRLLPDYRNELHVVDGEERYYVGIIDFFTRFTLKKRLENAYKKLIYPPLSFSTVHPDVFAKRFRKYWED</sequence>
<reference evidence="3" key="4">
    <citation type="submission" date="2025-09" db="UniProtKB">
        <authorList>
            <consortium name="Ensembl"/>
        </authorList>
    </citation>
    <scope>IDENTIFICATION</scope>
</reference>
<dbReference type="Pfam" id="PF01504">
    <property type="entry name" value="PIP5K"/>
    <property type="match status" value="1"/>
</dbReference>
<reference evidence="3" key="3">
    <citation type="submission" date="2025-08" db="UniProtKB">
        <authorList>
            <consortium name="Ensembl"/>
        </authorList>
    </citation>
    <scope>IDENTIFICATION</scope>
</reference>
<dbReference type="InterPro" id="IPR023610">
    <property type="entry name" value="PInositol-4/5-P-5/4-kinase"/>
</dbReference>
<dbReference type="OMA" id="HASMFRT"/>
<proteinExistence type="predicted"/>
<dbReference type="PANTHER" id="PTHR23086">
    <property type="entry name" value="PHOSPHATIDYLINOSITOL-4-PHOSPHATE 5-KINASE"/>
    <property type="match status" value="1"/>
</dbReference>
<name>F6WMZ2_CIOIN</name>
<dbReference type="InterPro" id="IPR027484">
    <property type="entry name" value="PInositol-4-P-5-kinase_N"/>
</dbReference>
<dbReference type="GO" id="GO:0005524">
    <property type="term" value="F:ATP binding"/>
    <property type="evidence" value="ECO:0007669"/>
    <property type="project" value="UniProtKB-UniRule"/>
</dbReference>
<dbReference type="InParanoid" id="F6WMZ2"/>
<dbReference type="HOGENOM" id="CLU_043959_0_0_1"/>
<dbReference type="PANTHER" id="PTHR23086:SF46">
    <property type="entry name" value="PHOSPHATIDYLINOSITOL 4-PHOSPHATE 5-KINASE-LIKE PROTEIN 1"/>
    <property type="match status" value="1"/>
</dbReference>